<dbReference type="Pfam" id="PF00307">
    <property type="entry name" value="CH"/>
    <property type="match status" value="2"/>
</dbReference>
<dbReference type="CDD" id="cd10571">
    <property type="entry name" value="PH_beta_spectrin"/>
    <property type="match status" value="1"/>
</dbReference>
<evidence type="ECO:0000259" key="8">
    <source>
        <dbReference type="PROSITE" id="PS50021"/>
    </source>
</evidence>
<dbReference type="Gene3D" id="1.20.58.60">
    <property type="match status" value="23"/>
</dbReference>
<evidence type="ECO:0000256" key="5">
    <source>
        <dbReference type="SAM" id="Coils"/>
    </source>
</evidence>
<evidence type="ECO:0000313" key="10">
    <source>
        <dbReference type="Proteomes" id="UP001497382"/>
    </source>
</evidence>
<dbReference type="FunFam" id="2.30.29.30:FF:000024">
    <property type="entry name" value="Spectrin beta chain"/>
    <property type="match status" value="1"/>
</dbReference>
<keyword evidence="2" id="KW-0117">Actin capping</keyword>
<feature type="coiled-coil region" evidence="5">
    <location>
        <begin position="3387"/>
        <end position="3453"/>
    </location>
</feature>
<feature type="coiled-coil region" evidence="5">
    <location>
        <begin position="1813"/>
        <end position="1840"/>
    </location>
</feature>
<dbReference type="SUPFAM" id="SSF50729">
    <property type="entry name" value="PH domain-like"/>
    <property type="match status" value="1"/>
</dbReference>
<feature type="domain" description="Calponin-homology (CH)" evidence="8">
    <location>
        <begin position="19"/>
        <end position="123"/>
    </location>
</feature>
<evidence type="ECO:0000256" key="2">
    <source>
        <dbReference type="ARBA" id="ARBA00022467"/>
    </source>
</evidence>
<comment type="similarity">
    <text evidence="1">Belongs to the spectrin family.</text>
</comment>
<dbReference type="InterPro" id="IPR001715">
    <property type="entry name" value="CH_dom"/>
</dbReference>
<gene>
    <name evidence="9" type="ORF">LARSCL_LOCUS13532</name>
</gene>
<dbReference type="InterPro" id="IPR001605">
    <property type="entry name" value="PH_dom-spectrin-type"/>
</dbReference>
<feature type="compositionally biased region" description="Basic residues" evidence="6">
    <location>
        <begin position="3920"/>
        <end position="3939"/>
    </location>
</feature>
<dbReference type="PROSITE" id="PS50021">
    <property type="entry name" value="CH"/>
    <property type="match status" value="2"/>
</dbReference>
<reference evidence="9 10" key="1">
    <citation type="submission" date="2024-04" db="EMBL/GenBank/DDBJ databases">
        <authorList>
            <person name="Rising A."/>
            <person name="Reimegard J."/>
            <person name="Sonavane S."/>
            <person name="Akerstrom W."/>
            <person name="Nylinder S."/>
            <person name="Hedman E."/>
            <person name="Kallberg Y."/>
        </authorList>
    </citation>
    <scope>NUCLEOTIDE SEQUENCE [LARGE SCALE GENOMIC DNA]</scope>
</reference>
<dbReference type="GO" id="GO:0016020">
    <property type="term" value="C:membrane"/>
    <property type="evidence" value="ECO:0007669"/>
    <property type="project" value="UniProtKB-ARBA"/>
</dbReference>
<dbReference type="PROSITE" id="PS00019">
    <property type="entry name" value="ACTININ_1"/>
    <property type="match status" value="1"/>
</dbReference>
<feature type="coiled-coil region" evidence="5">
    <location>
        <begin position="2015"/>
        <end position="2049"/>
    </location>
</feature>
<dbReference type="Proteomes" id="UP001497382">
    <property type="component" value="Unassembled WGS sequence"/>
</dbReference>
<evidence type="ECO:0000256" key="4">
    <source>
        <dbReference type="ARBA" id="ARBA00023203"/>
    </source>
</evidence>
<dbReference type="Gene3D" id="2.30.29.30">
    <property type="entry name" value="Pleckstrin-homology domain (PH domain)/Phosphotyrosine-binding domain (PTB)"/>
    <property type="match status" value="1"/>
</dbReference>
<feature type="domain" description="Calponin-homology (CH)" evidence="8">
    <location>
        <begin position="154"/>
        <end position="259"/>
    </location>
</feature>
<dbReference type="FunFam" id="1.10.418.10:FF:000057">
    <property type="entry name" value="Calmin"/>
    <property type="match status" value="1"/>
</dbReference>
<feature type="coiled-coil region" evidence="5">
    <location>
        <begin position="3183"/>
        <end position="3246"/>
    </location>
</feature>
<dbReference type="InterPro" id="IPR036872">
    <property type="entry name" value="CH_dom_sf"/>
</dbReference>
<feature type="coiled-coil region" evidence="5">
    <location>
        <begin position="2337"/>
        <end position="2371"/>
    </location>
</feature>
<evidence type="ECO:0000256" key="6">
    <source>
        <dbReference type="SAM" id="MobiDB-lite"/>
    </source>
</evidence>
<dbReference type="GO" id="GO:0051693">
    <property type="term" value="P:actin filament capping"/>
    <property type="evidence" value="ECO:0007669"/>
    <property type="project" value="UniProtKB-KW"/>
</dbReference>
<feature type="compositionally biased region" description="Basic and acidic residues" evidence="6">
    <location>
        <begin position="3894"/>
        <end position="3907"/>
    </location>
</feature>
<feature type="compositionally biased region" description="Polar residues" evidence="6">
    <location>
        <begin position="3908"/>
        <end position="3917"/>
    </location>
</feature>
<dbReference type="GO" id="GO:0003779">
    <property type="term" value="F:actin binding"/>
    <property type="evidence" value="ECO:0007669"/>
    <property type="project" value="UniProtKB-KW"/>
</dbReference>
<feature type="domain" description="PH" evidence="7">
    <location>
        <begin position="3538"/>
        <end position="3646"/>
    </location>
</feature>
<evidence type="ECO:0000256" key="1">
    <source>
        <dbReference type="ARBA" id="ARBA00006826"/>
    </source>
</evidence>
<proteinExistence type="inferred from homology"/>
<dbReference type="SUPFAM" id="SSF47576">
    <property type="entry name" value="Calponin-homology domain, CH-domain"/>
    <property type="match status" value="1"/>
</dbReference>
<dbReference type="PROSITE" id="PS00020">
    <property type="entry name" value="ACTININ_2"/>
    <property type="match status" value="1"/>
</dbReference>
<protein>
    <submittedName>
        <fullName evidence="9">Uncharacterized protein</fullName>
    </submittedName>
</protein>
<dbReference type="InterPro" id="IPR041681">
    <property type="entry name" value="PH_9"/>
</dbReference>
<dbReference type="Gene3D" id="1.10.418.10">
    <property type="entry name" value="Calponin-like domain"/>
    <property type="match status" value="2"/>
</dbReference>
<keyword evidence="10" id="KW-1185">Reference proteome</keyword>
<keyword evidence="3" id="KW-0677">Repeat</keyword>
<dbReference type="FunFam" id="1.10.418.10:FF:000089">
    <property type="entry name" value="Spectrin beta chain"/>
    <property type="match status" value="1"/>
</dbReference>
<dbReference type="InterPro" id="IPR002017">
    <property type="entry name" value="Spectrin_repeat"/>
</dbReference>
<evidence type="ECO:0000256" key="3">
    <source>
        <dbReference type="ARBA" id="ARBA00022737"/>
    </source>
</evidence>
<feature type="coiled-coil region" evidence="5">
    <location>
        <begin position="1392"/>
        <end position="1419"/>
    </location>
</feature>
<feature type="coiled-coil region" evidence="5">
    <location>
        <begin position="1101"/>
        <end position="1128"/>
    </location>
</feature>
<dbReference type="InterPro" id="IPR001849">
    <property type="entry name" value="PH_domain"/>
</dbReference>
<feature type="compositionally biased region" description="Polar residues" evidence="6">
    <location>
        <begin position="3809"/>
        <end position="3843"/>
    </location>
</feature>
<name>A0AAV2AMA5_9ARAC</name>
<organism evidence="9 10">
    <name type="scientific">Larinioides sclopetarius</name>
    <dbReference type="NCBI Taxonomy" id="280406"/>
    <lineage>
        <taxon>Eukaryota</taxon>
        <taxon>Metazoa</taxon>
        <taxon>Ecdysozoa</taxon>
        <taxon>Arthropoda</taxon>
        <taxon>Chelicerata</taxon>
        <taxon>Arachnida</taxon>
        <taxon>Araneae</taxon>
        <taxon>Araneomorphae</taxon>
        <taxon>Entelegynae</taxon>
        <taxon>Araneoidea</taxon>
        <taxon>Araneidae</taxon>
        <taxon>Larinioides</taxon>
    </lineage>
</organism>
<dbReference type="EMBL" id="CAXIEN010000188">
    <property type="protein sequence ID" value="CAL1285118.1"/>
    <property type="molecule type" value="Genomic_DNA"/>
</dbReference>
<dbReference type="InterPro" id="IPR001589">
    <property type="entry name" value="Actinin_actin-bd_CS"/>
</dbReference>
<feature type="coiled-coil region" evidence="5">
    <location>
        <begin position="3070"/>
        <end position="3140"/>
    </location>
</feature>
<feature type="coiled-coil region" evidence="5">
    <location>
        <begin position="1609"/>
        <end position="1661"/>
    </location>
</feature>
<sequence length="3939" mass="460299">MSVDQPEAVVESLRQERLNVQKKTFTKWANVHLQKHGLLIDDLFADLGDGVKLMRLLESLTGEKLGKPAKGSARINKIENVSRCLAFLHSKKMRLENISSEDIVDGKPHLILGLLWTIILRCEIWQHQQNVNSLEEQRPFVPQPQDQTQYPVQKIAKDSLLLWCKTKTDGYPNVRVRDFHRSWRDGLAFNALIHSHVPSLVDYNSLKPQERRYNLENAFTTASKHIGVPKLLDPEDVDTDNPDEKSIIIYVSTLSKGLANVNKGMKGGKRITNVLLKMLEINEMKDKYNEEATELLEWINSKVDEFRYMKPLTSLEDIQQEIQNFKDYRTEEKPKRNDQKNEIEALLFAIQMKRIGKMGWIPPDETSPAEIERAWNNLERAEHEHETGVRNQLAEQERLENLAYKFESKKAVRENYLKEILKILTDPTYGTNIKQVDATFKKHEAIRTGIVARETFIKDLFKVADTLIDVNYRKKDEIIEWKKEMEEKWDYILRLLEAYDQKFSQLRQVINMLEEMDSILEEMNQMQVELDAGSEVLDVETGLQNQAVKEVQIASWSEAIRRLEVKIESQGKTKDVTVLQNQLIKLRQAHQSLLDASANRRESLEELLKRNQQLEHIEEMMAWIHEKQLYCDSDINCKDLQGTLNLQKKHKSLGSDLKLKKELSEEMKDPRLTKELSLLEKSWKRKGEEIAFTVEAYLYLADADEGDSWISEKLHLLSSLDCGSDELSCEALLRRHANIQREISTSISEIQRLRQEADKICSVSYEKPKYGDKRRVLASPMKTSQPHFNISEEDSRSQTLTKAQIYDRQAQIETSFSELQRKCEERRQRLQHNCMFFRFKNGCEEMEKWMRLKERVINTNDFGKEADEVEKCFEGFITDLASRGLVIEQLKTLYETLEDEKSEHAQTARILFDDVYRRWQHLHDITSFKEKNLKGFTSLLVSHRICDDTINWLNEKCQIENYEGVGEIDSIDTLRRKQEAIERELIPAEERVKQAHVLAENVINSYPDQSDKMQKRIRALDDQWAIFQERIKERKRTLKESAGLQMFESSVNSLVEWTNIMVRKLNVREKISDIGVAESIVKEHKELGDEISSQDERFEEIEQLGANVERKNKDVGSLLRELQEARETVRNLWREKQDWLQQSLDLLQFNREADQLASLCTSQVILLDSADLGDTLSDVEILLRHHDAFIETLKAQENRFKTFQQTAEALISSGHTESEYIQTKCQQVLEHRENTKKKAELHKQRLLDEYEFQEFRADAHEMSAWIAEKNKLATDISHQDATINLLYKMKRQKTLEAEISANEERLRDTCSRGQAILKNDSRSRYDSVETILEDLSRAWNTLCDVLEHNQQTLKQAIEFRDFCRSVENVLKKLDDISRAANSSNFGRDLRSVKSLIKDLEVLEMEKDMVKSKVSNLISQGEDLMEMNSGEVTITKLIEELHQKSEAVEYPVSERKIKLETCLRFHQFKSDVDRELMWISEQRTALSTTTNCRNLLEAQKFQKKIENLEVSFESHKSIIESLQKKVLSLVTEEECPVDVTQPCTKMQEEWTHLLREFNNQKEKASNALKAQTFFSEATEIDVWITEKMEILSNTDYGKDEDAVIKLLTKHKALELEIDSYQGLVDELANQAEALIESNHPDLKIIKNRMEVVNQEMKNIQKLCSVKRQKLLESKDKHEFENETEELKVWISEQMAEATSEDFGEDYEHVLILNQNFEFFRAKVEAGSKRILQYEDFAKRLINSNCYFIKDVQAGLEFLSARWSELVESIEVRAFKMEAAAEIHRYHRDVTDLLSRIHSHYRIIPQDLGNNLIHVQDLIKKHDNIENELLGLEAQVHLLLQDSQRLQEAYPGGNEEHIQMQLALVIENWNLLQQKVSSRKAQLLTAQRIHKFISTVREEEIWAKEICLELQSELFMRDVQQIENDFKILGTDIETHLGRFEKLAEEGNSLLEFDIFKSQIEEKLKSLSNIETRVRETWERRSKFVQQKKDTFLFFHEAKIIQTSLAQREVQLCGSERKETVEDIENALKKHQEFQKNIDVQEEKFTNWKQQGEKILKQGTVEAEKIVKKIQDLAERKKRLAEFSADRSRTLTESLQQAKFKRDTIEAEAWIQDKKTKLRHVLKDYHKLSDEEKIRCLQKQQAVQAELDAHEPFINNLVKQSYSLTSDSEMQTRLQLILEDWEEVKSNAARIGSDLSQARDMLRIHDLFEKTEKWIKEKELMIQANEVGKDYEHCITLQNKLDDVYSDKKIGTEGFLREMQELAYKLSRNEDQKGVYIRYERIWERWSLLKEDMQLYRRKLKDAAQVHSFVKDVDDTIERIREKNLVLSTREEATELSVVQVMQRKLESVERDLTALDDKIKEQEKEAHKLAAMHELSAGRIMDKMDHVHRERSALEEELKAKKEYMDTAYTSLKFIKDVNDFSNIVHEMVTEIEFGEVPSNSTDAQSLLKAHDDFKPQIDLRQKEVKSLQESGQRILRLRGVPTRSIEESLKTLQDLYNDLDMVWEYRLKTLLQSRDFQLFVEKAKQVENWLSAKEAFLANQDIGDSMSSVEALIRKHENFEEICFTNFEKIREVEMMARDLKDHEDFEVIQSRCEEICRRRDALQEASQRRKNTLQDAKALQQLLLEMYEISNWMSEKIRVASDDSYKDLTNLLSKTQKHAAFEAEILANHSRVVNFKQQAEKLIEENHFASVEIQQHIENLENLWEDLMNATNLKKDRLREAFDALQFKHKLDDINSWLEETGAQIESQEQDSHTAALQMDINKIEEFQKEAEEYSENLRLLNDIADEFQQKNHFSKEEIASQLKNTMQRYRVVEDTLQQQDGKLHESLLLTRLDNDINDELSWIEGNIKICETDQRYDDVMSVQALQKKLQALETEIASREPLISSVVERGYRSNNETSTVKVRHLEERFQYLKDAVTLRRLRLADALEAQKYYFEATQAEMWMKEKLNQVVGYEPERDTYSVQALHKKLAAVEAATEGFRQSIDMLETLGTSLIERGHFDADNIQKKQDEVNDLYEELRQNILKKTAILREKEDYFIFERDVKCFISQLKAMLNVSSSLDHGRDVEHVEALLQKLEAFDNRLNNHEATLITLQDRGNNLIEEGHTESENVDEVLKDLQATWKKLKESAESRHKALEQEKSVQAFFKSVDETVSWIYEKDVALSSEDYGKDLESIKTLLRHHDTIEGDLKAIEEQVQALCEEASTLANQFPDSKEDIEAKQQAVLSSWKKCLEKAANRKDRLQQAEQLQSYFDEARDFHAWIYEMSALITISELPEDVATCEDLMAQHDGYKSEIEARFRSFDLFEARGKEIIANGHFLSQDIQTKVDGLRSSLNDLLSTWNTRRSIYEQTMDLLIFKKKLIELEMWLNTQEHNLTEENGRSVEEVEYLIQKHEQFEKKIELYEAKFGELELSTKLEEDARRKTEEEEKMRLENERNLEQQKLQEIKRREEERLLEERRMEQKPTGVSQYDDSDDDYNRRDTASSGFKRLGSIRVSAKRQSYHEPDSMTAITTTPIIPMNIPDRDRGRYQKPPSIPPTKAEGFLNRKNELESGGIRASSRQWKTLYTVLCGQLLCFFKDKKAFLDNHSSKPPVNILKARCYIPNDYHKKKYVFRLELSNNSAFLFEAQNDIKRNEWMQKINFTANLNPSDQLTSESEYAIPTRKKFHSLVATEETYYSTVAAPTREKHHSIIAEEETYYSTVAAPTREKHHSINAEDLYATVGDKSFESSRENFKLAESTNSHLDRTYSETYESYKFPEILDDHQDKTPTNKNYFKTTSVIERNDPFSSEDIYGEPSIYDDPFEDSGRSFSITSFDENPKSNRSSQSSYVTAAASNSSISTLQDDRIGEVDSSDDDYAYASTTPRGSYVVPNPTPRPSYAEESTTPRGSFSELEGKNHDKVKKDHSSTLPHLNTENLFKKVKKQEPKKKRKFFSLRRN</sequence>
<feature type="coiled-coil region" evidence="5">
    <location>
        <begin position="496"/>
        <end position="529"/>
    </location>
</feature>
<accession>A0AAV2AMA5</accession>
<dbReference type="CDD" id="cd00176">
    <property type="entry name" value="SPEC"/>
    <property type="match status" value="17"/>
</dbReference>
<dbReference type="PANTHER" id="PTHR11915">
    <property type="entry name" value="SPECTRIN/FILAMIN RELATED CYTOSKELETAL PROTEIN"/>
    <property type="match status" value="1"/>
</dbReference>
<comment type="caution">
    <text evidence="9">The sequence shown here is derived from an EMBL/GenBank/DDBJ whole genome shotgun (WGS) entry which is preliminary data.</text>
</comment>
<feature type="region of interest" description="Disordered" evidence="6">
    <location>
        <begin position="3456"/>
        <end position="3485"/>
    </location>
</feature>
<dbReference type="SUPFAM" id="SSF46966">
    <property type="entry name" value="Spectrin repeat"/>
    <property type="match status" value="27"/>
</dbReference>
<dbReference type="SMART" id="SM00150">
    <property type="entry name" value="SPEC"/>
    <property type="match status" value="29"/>
</dbReference>
<evidence type="ECO:0000313" key="9">
    <source>
        <dbReference type="EMBL" id="CAL1285118.1"/>
    </source>
</evidence>
<dbReference type="SMART" id="SM00233">
    <property type="entry name" value="PH"/>
    <property type="match status" value="1"/>
</dbReference>
<dbReference type="PROSITE" id="PS50003">
    <property type="entry name" value="PH_DOMAIN"/>
    <property type="match status" value="1"/>
</dbReference>
<feature type="region of interest" description="Disordered" evidence="6">
    <location>
        <begin position="3787"/>
        <end position="3939"/>
    </location>
</feature>
<dbReference type="Pfam" id="PF00435">
    <property type="entry name" value="Spectrin"/>
    <property type="match status" value="24"/>
</dbReference>
<dbReference type="GO" id="GO:0005543">
    <property type="term" value="F:phospholipid binding"/>
    <property type="evidence" value="ECO:0007669"/>
    <property type="project" value="InterPro"/>
</dbReference>
<dbReference type="Pfam" id="PF15410">
    <property type="entry name" value="PH_9"/>
    <property type="match status" value="1"/>
</dbReference>
<dbReference type="InterPro" id="IPR018159">
    <property type="entry name" value="Spectrin/alpha-actinin"/>
</dbReference>
<dbReference type="SMART" id="SM00033">
    <property type="entry name" value="CH"/>
    <property type="match status" value="2"/>
</dbReference>
<evidence type="ECO:0000259" key="7">
    <source>
        <dbReference type="PROSITE" id="PS50003"/>
    </source>
</evidence>
<feature type="coiled-coil region" evidence="5">
    <location>
        <begin position="2758"/>
        <end position="2792"/>
    </location>
</feature>
<keyword evidence="5" id="KW-0175">Coiled coil</keyword>
<dbReference type="PRINTS" id="PR00683">
    <property type="entry name" value="SPECTRINPH"/>
</dbReference>
<keyword evidence="4" id="KW-0009">Actin-binding</keyword>
<dbReference type="InterPro" id="IPR011993">
    <property type="entry name" value="PH-like_dom_sf"/>
</dbReference>